<evidence type="ECO:0008006" key="4">
    <source>
        <dbReference type="Google" id="ProtNLM"/>
    </source>
</evidence>
<feature type="transmembrane region" description="Helical" evidence="1">
    <location>
        <begin position="60"/>
        <end position="82"/>
    </location>
</feature>
<dbReference type="EMBL" id="JACCFS010000001">
    <property type="protein sequence ID" value="NYJ32898.1"/>
    <property type="molecule type" value="Genomic_DNA"/>
</dbReference>
<sequence length="127" mass="13351">MADWFTVGIVFGLISAFLGWTSVSSVREDVDIDRSPGLRVPTTLASKESWLTAHRKAQPYFFGACLLMSVAGAAFVVWAAVVGDPGSVIAPMFAVLAAMTVILLVGAVLGVREVRRSVGASGPQGRL</sequence>
<dbReference type="Pfam" id="PF13630">
    <property type="entry name" value="SdpI"/>
    <property type="match status" value="1"/>
</dbReference>
<organism evidence="2 3">
    <name type="scientific">Nocardiopsis aegyptia</name>
    <dbReference type="NCBI Taxonomy" id="220378"/>
    <lineage>
        <taxon>Bacteria</taxon>
        <taxon>Bacillati</taxon>
        <taxon>Actinomycetota</taxon>
        <taxon>Actinomycetes</taxon>
        <taxon>Streptosporangiales</taxon>
        <taxon>Nocardiopsidaceae</taxon>
        <taxon>Nocardiopsis</taxon>
    </lineage>
</organism>
<evidence type="ECO:0000256" key="1">
    <source>
        <dbReference type="SAM" id="Phobius"/>
    </source>
</evidence>
<keyword evidence="1" id="KW-0812">Transmembrane</keyword>
<name>A0A7Z0J8A4_9ACTN</name>
<dbReference type="InterPro" id="IPR025962">
    <property type="entry name" value="SdpI/YhfL"/>
</dbReference>
<gene>
    <name evidence="2" type="ORF">HNR10_000779</name>
</gene>
<evidence type="ECO:0000313" key="2">
    <source>
        <dbReference type="EMBL" id="NYJ32898.1"/>
    </source>
</evidence>
<feature type="transmembrane region" description="Helical" evidence="1">
    <location>
        <begin position="6"/>
        <end position="26"/>
    </location>
</feature>
<dbReference type="Proteomes" id="UP000572051">
    <property type="component" value="Unassembled WGS sequence"/>
</dbReference>
<dbReference type="AlphaFoldDB" id="A0A7Z0J8A4"/>
<keyword evidence="3" id="KW-1185">Reference proteome</keyword>
<feature type="transmembrane region" description="Helical" evidence="1">
    <location>
        <begin position="88"/>
        <end position="111"/>
    </location>
</feature>
<keyword evidence="1" id="KW-0472">Membrane</keyword>
<evidence type="ECO:0000313" key="3">
    <source>
        <dbReference type="Proteomes" id="UP000572051"/>
    </source>
</evidence>
<dbReference type="RefSeq" id="WP_312889099.1">
    <property type="nucleotide sequence ID" value="NZ_JACCFS010000001.1"/>
</dbReference>
<reference evidence="2 3" key="1">
    <citation type="submission" date="2020-07" db="EMBL/GenBank/DDBJ databases">
        <title>Sequencing the genomes of 1000 actinobacteria strains.</title>
        <authorList>
            <person name="Klenk H.-P."/>
        </authorList>
    </citation>
    <scope>NUCLEOTIDE SEQUENCE [LARGE SCALE GENOMIC DNA]</scope>
    <source>
        <strain evidence="2 3">DSM 44442</strain>
    </source>
</reference>
<keyword evidence="1" id="KW-1133">Transmembrane helix</keyword>
<proteinExistence type="predicted"/>
<protein>
    <recommendedName>
        <fullName evidence="4">SdpI family protein</fullName>
    </recommendedName>
</protein>
<comment type="caution">
    <text evidence="2">The sequence shown here is derived from an EMBL/GenBank/DDBJ whole genome shotgun (WGS) entry which is preliminary data.</text>
</comment>
<accession>A0A7Z0J8A4</accession>